<evidence type="ECO:0000313" key="5">
    <source>
        <dbReference type="Proteomes" id="UP000536773"/>
    </source>
</evidence>
<dbReference type="AlphaFoldDB" id="A0A848ESD8"/>
<dbReference type="PANTHER" id="PTHR43308">
    <property type="entry name" value="OUTER MEMBRANE PROTEIN ALPHA-RELATED"/>
    <property type="match status" value="1"/>
</dbReference>
<proteinExistence type="predicted"/>
<comment type="caution">
    <text evidence="4">The sequence shown here is derived from an EMBL/GenBank/DDBJ whole genome shotgun (WGS) entry which is preliminary data.</text>
</comment>
<dbReference type="Pfam" id="PF00395">
    <property type="entry name" value="SLH"/>
    <property type="match status" value="1"/>
</dbReference>
<feature type="chain" id="PRO_5039466654" evidence="2">
    <location>
        <begin position="26"/>
        <end position="470"/>
    </location>
</feature>
<evidence type="ECO:0000256" key="2">
    <source>
        <dbReference type="SAM" id="SignalP"/>
    </source>
</evidence>
<accession>A0A848ESD8</accession>
<keyword evidence="2" id="KW-0732">Signal</keyword>
<sequence length="470" mass="52874">MMEFNKKGFAVLLALSLGMSGAALAASADSFSDVPKDHWSYEALDYLAKEGVIEGMGNSTFEGGRTMTRYEVASIVAKAMQKGGGNFGDKTVLEKLHAEYVDEINVLQQQVAKNTKQIEQNTKDIDSLKNGIAGKMELSGFIRVQYDHDKYSNNVQNNSDLYKDNDRFYMSLNGSYKVNDNWKAKFQLEKNSFYNGGHDHENESGSWATDGKDKGRAKRWSGHDGDIQRIWVEGTDPKTGAWINIGRAWRGLGQQNVLFGTESDGFQLGVPIKGTSLTASGFWFASTGAGNHESWYGLGTWGNIGPRAGINVAYALNSKHKGDVYEKNTSHLESWGEETVDYDKAYVLSGWFDLSKKVRFLADYVQTNADYQDNSTFLRLNYGNTDLQKPGTWQAYARWYRYGTNGTIAGDDEWSSLFYNGSAGSKGWILGYKYVPWKNIEWETLYSKQEQISNSDNKRTLVRTQMDFHF</sequence>
<protein>
    <submittedName>
        <fullName evidence="4">S-layer homology domain-containing protein</fullName>
    </submittedName>
</protein>
<dbReference type="Proteomes" id="UP000536773">
    <property type="component" value="Unassembled WGS sequence"/>
</dbReference>
<gene>
    <name evidence="4" type="ORF">HG933_02800</name>
</gene>
<feature type="signal peptide" evidence="2">
    <location>
        <begin position="1"/>
        <end position="25"/>
    </location>
</feature>
<dbReference type="InterPro" id="IPR001119">
    <property type="entry name" value="SLH_dom"/>
</dbReference>
<reference evidence="4 5" key="1">
    <citation type="submission" date="2020-04" db="EMBL/GenBank/DDBJ databases">
        <authorList>
            <person name="Hitch T.C.A."/>
            <person name="Wylensek D."/>
            <person name="Clavel T."/>
        </authorList>
    </citation>
    <scope>NUCLEOTIDE SEQUENCE [LARGE SCALE GENOMIC DNA]</scope>
    <source>
        <strain evidence="4 5">WCA-386-APC-2A</strain>
    </source>
</reference>
<dbReference type="SUPFAM" id="SSF56935">
    <property type="entry name" value="Porins"/>
    <property type="match status" value="1"/>
</dbReference>
<dbReference type="EMBL" id="JABBJH010000003">
    <property type="protein sequence ID" value="NMK38325.1"/>
    <property type="molecule type" value="Genomic_DNA"/>
</dbReference>
<dbReference type="PANTHER" id="PTHR43308:SF5">
    <property type="entry name" value="S-LAYER PROTEIN _ PEPTIDOGLYCAN ENDO-BETA-N-ACETYLGLUCOSAMINIDASE"/>
    <property type="match status" value="1"/>
</dbReference>
<feature type="domain" description="SLH" evidence="3">
    <location>
        <begin position="27"/>
        <end position="90"/>
    </location>
</feature>
<evidence type="ECO:0000256" key="1">
    <source>
        <dbReference type="SAM" id="MobiDB-lite"/>
    </source>
</evidence>
<name>A0A848ESD8_MEGEL</name>
<dbReference type="RefSeq" id="WP_169013202.1">
    <property type="nucleotide sequence ID" value="NZ_JABBJH010000003.1"/>
</dbReference>
<dbReference type="InterPro" id="IPR051465">
    <property type="entry name" value="Cell_Envelope_Struct_Comp"/>
</dbReference>
<evidence type="ECO:0000259" key="3">
    <source>
        <dbReference type="PROSITE" id="PS51272"/>
    </source>
</evidence>
<dbReference type="PROSITE" id="PS51272">
    <property type="entry name" value="SLH"/>
    <property type="match status" value="1"/>
</dbReference>
<organism evidence="4 5">
    <name type="scientific">Megasphaera elsdenii</name>
    <dbReference type="NCBI Taxonomy" id="907"/>
    <lineage>
        <taxon>Bacteria</taxon>
        <taxon>Bacillati</taxon>
        <taxon>Bacillota</taxon>
        <taxon>Negativicutes</taxon>
        <taxon>Veillonellales</taxon>
        <taxon>Veillonellaceae</taxon>
        <taxon>Megasphaera</taxon>
    </lineage>
</organism>
<evidence type="ECO:0000313" key="4">
    <source>
        <dbReference type="EMBL" id="NMK38325.1"/>
    </source>
</evidence>
<feature type="region of interest" description="Disordered" evidence="1">
    <location>
        <begin position="195"/>
        <end position="221"/>
    </location>
</feature>